<proteinExistence type="predicted"/>
<accession>A0A915L8Q2</accession>
<reference evidence="2" key="1">
    <citation type="submission" date="2022-11" db="UniProtKB">
        <authorList>
            <consortium name="WormBaseParasite"/>
        </authorList>
    </citation>
    <scope>IDENTIFICATION</scope>
</reference>
<dbReference type="WBParaSite" id="nRc.2.0.1.t47495-RA">
    <property type="protein sequence ID" value="nRc.2.0.1.t47495-RA"/>
    <property type="gene ID" value="nRc.2.0.1.g47495"/>
</dbReference>
<sequence length="66" mass="6671">MLIGKEISGQSAFNRFNAFDSSAVESDSSLKKRATIAAGTKPTAAAGPIMATGGLWPTMGPNIASA</sequence>
<name>A0A915L8Q2_ROMCU</name>
<evidence type="ECO:0000313" key="1">
    <source>
        <dbReference type="Proteomes" id="UP000887565"/>
    </source>
</evidence>
<protein>
    <submittedName>
        <fullName evidence="2">Uncharacterized protein</fullName>
    </submittedName>
</protein>
<dbReference type="AlphaFoldDB" id="A0A915L8Q2"/>
<keyword evidence="1" id="KW-1185">Reference proteome</keyword>
<evidence type="ECO:0000313" key="2">
    <source>
        <dbReference type="WBParaSite" id="nRc.2.0.1.t47495-RA"/>
    </source>
</evidence>
<organism evidence="1 2">
    <name type="scientific">Romanomermis culicivorax</name>
    <name type="common">Nematode worm</name>
    <dbReference type="NCBI Taxonomy" id="13658"/>
    <lineage>
        <taxon>Eukaryota</taxon>
        <taxon>Metazoa</taxon>
        <taxon>Ecdysozoa</taxon>
        <taxon>Nematoda</taxon>
        <taxon>Enoplea</taxon>
        <taxon>Dorylaimia</taxon>
        <taxon>Mermithida</taxon>
        <taxon>Mermithoidea</taxon>
        <taxon>Mermithidae</taxon>
        <taxon>Romanomermis</taxon>
    </lineage>
</organism>
<dbReference type="Proteomes" id="UP000887565">
    <property type="component" value="Unplaced"/>
</dbReference>